<evidence type="ECO:0000256" key="9">
    <source>
        <dbReference type="ARBA" id="ARBA00023002"/>
    </source>
</evidence>
<proteinExistence type="inferred from homology"/>
<feature type="binding site" evidence="14">
    <location>
        <begin position="16"/>
        <end position="21"/>
    </location>
    <ligand>
        <name>NADP(+)</name>
        <dbReference type="ChEBI" id="CHEBI:58349"/>
    </ligand>
</feature>
<evidence type="ECO:0000256" key="14">
    <source>
        <dbReference type="PIRSR" id="PIRSR036497-2"/>
    </source>
</evidence>
<dbReference type="Gene3D" id="3.30.360.10">
    <property type="entry name" value="Dihydrodipicolinate Reductase, domain 2"/>
    <property type="match status" value="1"/>
</dbReference>
<dbReference type="InterPro" id="IPR036291">
    <property type="entry name" value="NAD(P)-bd_dom_sf"/>
</dbReference>
<protein>
    <recommendedName>
        <fullName evidence="5 12">Homoserine dehydrogenase</fullName>
        <shortName evidence="12">HDH</shortName>
        <ecNumber evidence="5 12">1.1.1.3</ecNumber>
    </recommendedName>
</protein>
<dbReference type="PANTHER" id="PTHR43070:SF3">
    <property type="entry name" value="HOMOSERINE DEHYDROGENASE"/>
    <property type="match status" value="1"/>
</dbReference>
<evidence type="ECO:0000259" key="18">
    <source>
        <dbReference type="Pfam" id="PF03447"/>
    </source>
</evidence>
<comment type="pathway">
    <text evidence="2 15">Amino-acid biosynthesis; L-threonine biosynthesis; L-threonine from L-aspartate: step 3/5.</text>
</comment>
<sequence>MGASGSPSLARVVLFGCGGVGQALLRQIVRLHKTHKSCVPVFAVCDSKFMLTATNDIKALDNELLERIVSIKQEGTSLDALASAEGVTVQPADMGLEGIMADAVHRAILVDCTASEATGTTLATWAEKGGAVVLANKKPTTGHMALFNRLTVNPAKFRCESTCGAGMPIMAAVGRIVRSGDTIHKISGAFSGTLGFVMSGLEAGKSFSAVVTEAKALGFTEPDPRDDLGGTDVARKALILARAIGWPLELHDVKVESLYPSTMAPDVMSLDEFMATGLKQLDPTIQVQVDAAAAKGEVLRYAATVEDGMCKVGLVSVPKSTPLGSLSGTDNLMELRSDCFHPNPLVLQGRGAGTEATASGVLADILELGDDSAFLA</sequence>
<dbReference type="PANTHER" id="PTHR43070">
    <property type="match status" value="1"/>
</dbReference>
<dbReference type="EC" id="1.1.1.3" evidence="5 12"/>
<comment type="catalytic activity">
    <reaction evidence="11">
        <text>L-homoserine + NADP(+) = L-aspartate 4-semialdehyde + NADPH + H(+)</text>
        <dbReference type="Rhea" id="RHEA:15761"/>
        <dbReference type="ChEBI" id="CHEBI:15378"/>
        <dbReference type="ChEBI" id="CHEBI:57476"/>
        <dbReference type="ChEBI" id="CHEBI:57783"/>
        <dbReference type="ChEBI" id="CHEBI:58349"/>
        <dbReference type="ChEBI" id="CHEBI:537519"/>
        <dbReference type="EC" id="1.1.1.3"/>
    </reaction>
    <physiologicalReaction direction="right-to-left" evidence="11">
        <dbReference type="Rhea" id="RHEA:15763"/>
    </physiologicalReaction>
</comment>
<evidence type="ECO:0000256" key="16">
    <source>
        <dbReference type="RuleBase" id="RU004171"/>
    </source>
</evidence>
<dbReference type="InterPro" id="IPR019811">
    <property type="entry name" value="HDH_CS"/>
</dbReference>
<dbReference type="UniPathway" id="UPA00051">
    <property type="reaction ID" value="UER00465"/>
</dbReference>
<dbReference type="Pfam" id="PF03447">
    <property type="entry name" value="NAD_binding_3"/>
    <property type="match status" value="1"/>
</dbReference>
<keyword evidence="9 12" id="KW-0560">Oxidoreductase</keyword>
<keyword evidence="8 12" id="KW-0521">NADP</keyword>
<dbReference type="PIRSF" id="PIRSF036497">
    <property type="entry name" value="HDH_short"/>
    <property type="match status" value="1"/>
</dbReference>
<reference evidence="19" key="1">
    <citation type="submission" date="2021-01" db="EMBL/GenBank/DDBJ databases">
        <authorList>
            <person name="Corre E."/>
            <person name="Pelletier E."/>
            <person name="Niang G."/>
            <person name="Scheremetjew M."/>
            <person name="Finn R."/>
            <person name="Kale V."/>
            <person name="Holt S."/>
            <person name="Cochrane G."/>
            <person name="Meng A."/>
            <person name="Brown T."/>
            <person name="Cohen L."/>
        </authorList>
    </citation>
    <scope>NUCLEOTIDE SEQUENCE</scope>
    <source>
        <strain evidence="19">CCMP722</strain>
    </source>
</reference>
<dbReference type="PROSITE" id="PS01042">
    <property type="entry name" value="HOMOSER_DHGENASE"/>
    <property type="match status" value="1"/>
</dbReference>
<dbReference type="InterPro" id="IPR001342">
    <property type="entry name" value="HDH_cat"/>
</dbReference>
<dbReference type="InterPro" id="IPR022697">
    <property type="entry name" value="HDH_short"/>
</dbReference>
<gene>
    <name evidence="19" type="ORF">POBO1169_LOCUS13748</name>
</gene>
<keyword evidence="10 12" id="KW-0486">Methionine biosynthesis</keyword>
<dbReference type="Pfam" id="PF00742">
    <property type="entry name" value="Homoserine_dh"/>
    <property type="match status" value="1"/>
</dbReference>
<feature type="binding site" evidence="14">
    <location>
        <position position="113"/>
    </location>
    <ligand>
        <name>NADPH</name>
        <dbReference type="ChEBI" id="CHEBI:57783"/>
    </ligand>
</feature>
<dbReference type="SUPFAM" id="SSF55347">
    <property type="entry name" value="Glyceraldehyde-3-phosphate dehydrogenase-like, C-terminal domain"/>
    <property type="match status" value="1"/>
</dbReference>
<dbReference type="Gene3D" id="3.40.50.720">
    <property type="entry name" value="NAD(P)-binding Rossmann-like Domain"/>
    <property type="match status" value="1"/>
</dbReference>
<comment type="similarity">
    <text evidence="4 12 16">Belongs to the homoserine dehydrogenase family.</text>
</comment>
<keyword evidence="7 12" id="KW-0791">Threonine biosynthesis</keyword>
<evidence type="ECO:0000313" key="19">
    <source>
        <dbReference type="EMBL" id="CAD8677729.1"/>
    </source>
</evidence>
<evidence type="ECO:0000256" key="1">
    <source>
        <dbReference type="ARBA" id="ARBA00001920"/>
    </source>
</evidence>
<evidence type="ECO:0000256" key="8">
    <source>
        <dbReference type="ARBA" id="ARBA00022857"/>
    </source>
</evidence>
<evidence type="ECO:0000256" key="7">
    <source>
        <dbReference type="ARBA" id="ARBA00022697"/>
    </source>
</evidence>
<dbReference type="GO" id="GO:0009088">
    <property type="term" value="P:threonine biosynthetic process"/>
    <property type="evidence" value="ECO:0007669"/>
    <property type="project" value="UniProtKB-UniPathway"/>
</dbReference>
<dbReference type="InterPro" id="IPR005106">
    <property type="entry name" value="Asp/hSer_DH_NAD-bd"/>
</dbReference>
<evidence type="ECO:0000256" key="2">
    <source>
        <dbReference type="ARBA" id="ARBA00005056"/>
    </source>
</evidence>
<evidence type="ECO:0000256" key="15">
    <source>
        <dbReference type="RuleBase" id="RU000579"/>
    </source>
</evidence>
<dbReference type="AlphaFoldDB" id="A0A7S0WQN4"/>
<evidence type="ECO:0000256" key="10">
    <source>
        <dbReference type="ARBA" id="ARBA00023167"/>
    </source>
</evidence>
<evidence type="ECO:0000256" key="13">
    <source>
        <dbReference type="PIRSR" id="PIRSR036497-1"/>
    </source>
</evidence>
<dbReference type="InterPro" id="IPR011147">
    <property type="entry name" value="Bifunc_Aspkin/hSer_DH"/>
</dbReference>
<evidence type="ECO:0000256" key="5">
    <source>
        <dbReference type="ARBA" id="ARBA00013213"/>
    </source>
</evidence>
<organism evidence="19">
    <name type="scientific">Pyramimonas obovata</name>
    <dbReference type="NCBI Taxonomy" id="1411642"/>
    <lineage>
        <taxon>Eukaryota</taxon>
        <taxon>Viridiplantae</taxon>
        <taxon>Chlorophyta</taxon>
        <taxon>Pyramimonadophyceae</taxon>
        <taxon>Pyramimonadales</taxon>
        <taxon>Pyramimonadaceae</taxon>
        <taxon>Pyramimonas</taxon>
        <taxon>Pyramimonas incertae sedis</taxon>
    </lineage>
</organism>
<feature type="domain" description="Homoserine dehydrogenase catalytic" evidence="17">
    <location>
        <begin position="168"/>
        <end position="366"/>
    </location>
</feature>
<feature type="binding site" evidence="14">
    <location>
        <position position="221"/>
    </location>
    <ligand>
        <name>L-homoserine</name>
        <dbReference type="ChEBI" id="CHEBI:57476"/>
    </ligand>
</feature>
<comment type="cofactor">
    <cofactor evidence="1">
        <name>a metal cation</name>
        <dbReference type="ChEBI" id="CHEBI:25213"/>
    </cofactor>
</comment>
<dbReference type="SUPFAM" id="SSF51735">
    <property type="entry name" value="NAD(P)-binding Rossmann-fold domains"/>
    <property type="match status" value="1"/>
</dbReference>
<dbReference type="GO" id="GO:0009086">
    <property type="term" value="P:methionine biosynthetic process"/>
    <property type="evidence" value="ECO:0007669"/>
    <property type="project" value="UniProtKB-KW"/>
</dbReference>
<evidence type="ECO:0000256" key="4">
    <source>
        <dbReference type="ARBA" id="ARBA00006753"/>
    </source>
</evidence>
<dbReference type="GO" id="GO:0004412">
    <property type="term" value="F:homoserine dehydrogenase activity"/>
    <property type="evidence" value="ECO:0007669"/>
    <property type="project" value="UniProtKB-EC"/>
</dbReference>
<evidence type="ECO:0000256" key="3">
    <source>
        <dbReference type="ARBA" id="ARBA00005062"/>
    </source>
</evidence>
<evidence type="ECO:0000259" key="17">
    <source>
        <dbReference type="Pfam" id="PF00742"/>
    </source>
</evidence>
<feature type="domain" description="Aspartate/homoserine dehydrogenase NAD-binding" evidence="18">
    <location>
        <begin position="16"/>
        <end position="151"/>
    </location>
</feature>
<feature type="binding site" evidence="14">
    <location>
        <position position="137"/>
    </location>
    <ligand>
        <name>NADPH</name>
        <dbReference type="ChEBI" id="CHEBI:57783"/>
    </ligand>
</feature>
<dbReference type="UniPathway" id="UPA00050">
    <property type="reaction ID" value="UER00063"/>
</dbReference>
<comment type="pathway">
    <text evidence="3 15">Amino-acid biosynthesis; L-methionine biosynthesis via de novo pathway; L-homoserine from L-aspartate: step 3/3.</text>
</comment>
<name>A0A7S0WQN4_9CHLO</name>
<evidence type="ECO:0000256" key="12">
    <source>
        <dbReference type="PIRNR" id="PIRNR036497"/>
    </source>
</evidence>
<evidence type="ECO:0000256" key="11">
    <source>
        <dbReference type="ARBA" id="ARBA00048841"/>
    </source>
</evidence>
<dbReference type="EMBL" id="HBFA01027067">
    <property type="protein sequence ID" value="CAD8677729.1"/>
    <property type="molecule type" value="Transcribed_RNA"/>
</dbReference>
<feature type="active site" description="Proton donor" evidence="13">
    <location>
        <position position="236"/>
    </location>
</feature>
<dbReference type="GO" id="GO:0050661">
    <property type="term" value="F:NADP binding"/>
    <property type="evidence" value="ECO:0007669"/>
    <property type="project" value="InterPro"/>
</dbReference>
<evidence type="ECO:0000256" key="6">
    <source>
        <dbReference type="ARBA" id="ARBA00022605"/>
    </source>
</evidence>
<keyword evidence="6 12" id="KW-0028">Amino-acid biosynthesis</keyword>
<dbReference type="FunFam" id="3.30.360.10:FF:000006">
    <property type="entry name" value="Bifunctional aspartokinase/homoserine dehydrogenase"/>
    <property type="match status" value="1"/>
</dbReference>
<accession>A0A7S0WQN4</accession>